<evidence type="ECO:0000259" key="2">
    <source>
        <dbReference type="Pfam" id="PF12552"/>
    </source>
</evidence>
<dbReference type="Pfam" id="PF14309">
    <property type="entry name" value="DUF4378"/>
    <property type="match status" value="1"/>
</dbReference>
<feature type="domain" description="DUF3741" evidence="4">
    <location>
        <begin position="87"/>
        <end position="106"/>
    </location>
</feature>
<accession>A0A8D7AXT6</accession>
<gene>
    <name evidence="5" type="ORF">GSMUA_288690.1</name>
</gene>
<dbReference type="InterPro" id="IPR022212">
    <property type="entry name" value="DUF3741"/>
</dbReference>
<dbReference type="PANTHER" id="PTHR46634">
    <property type="entry name" value="M REDUCTASE II SUBUNIT GAMMA, PUTATIVE (DUF3741)-RELATED"/>
    <property type="match status" value="1"/>
</dbReference>
<dbReference type="Pfam" id="PF14383">
    <property type="entry name" value="VARLMGL"/>
    <property type="match status" value="1"/>
</dbReference>
<reference evidence="5" key="1">
    <citation type="submission" date="2021-03" db="EMBL/GenBank/DDBJ databases">
        <authorList>
            <consortium name="Genoscope - CEA"/>
            <person name="William W."/>
        </authorList>
    </citation>
    <scope>NUCLEOTIDE SEQUENCE</scope>
    <source>
        <strain evidence="5">Doubled-haploid Pahang</strain>
    </source>
</reference>
<proteinExistence type="predicted"/>
<evidence type="ECO:0000313" key="5">
    <source>
        <dbReference type="EMBL" id="CAG1858574.1"/>
    </source>
</evidence>
<dbReference type="Pfam" id="PF12552">
    <property type="entry name" value="DUF3741"/>
    <property type="match status" value="1"/>
</dbReference>
<evidence type="ECO:0000256" key="1">
    <source>
        <dbReference type="SAM" id="MobiDB-lite"/>
    </source>
</evidence>
<name>A0A8D7AXT6_MUSAM</name>
<feature type="domain" description="DUF3741" evidence="2">
    <location>
        <begin position="195"/>
        <end position="237"/>
    </location>
</feature>
<dbReference type="PANTHER" id="PTHR46634:SF3">
    <property type="entry name" value="M REDUCTASE II SUBUNIT GAMMA, PUTATIVE (DUF3741)-RELATED"/>
    <property type="match status" value="1"/>
</dbReference>
<evidence type="ECO:0000259" key="4">
    <source>
        <dbReference type="Pfam" id="PF14383"/>
    </source>
</evidence>
<sequence>MINMFDLSAHMNGIKQLAENPHRDADLMAVGNHSDMLKKRVDSNAVQREGKHVTCEHRKSPSGKKSSGTPMKMLIAEEMCKETESLQKPPSVVARLMGLDSLPVQQAVLIDKCDIQEGYECNSLSGAQKRCQWKEDEYFEKMPWSLRSCTHEKKKNKDVYEACQQPARNSLVNDHISWNGKFDENLYQRTTAFVRQKSTEAEHLATDDKFLKSKEFQDAIEVLSSNRDLFLRFLDEPKQICQFHNVPPPQKKCITVLKPSNVIRTKGDKVMENQSYEVSDENVGKTNKHYRSSSFSWSQGKPQMLSQPTRIVVLKPSPLRAHHIKTTLASPISSPELSDAEGTCEALQTDEAVGSREIAKEITRCMRESLSSDRTDESLLSSLLSKRYFQDERSFNRSGSEDTVQEAVSFSERKVVSPTSLHSCDYPNVVGSPYSISSFSPASHSPESAVMREAKKRLSERLSLVTSTENSHEQVQEGRNSNSLGEMLAISEVKNIKELTFSGRRLSNEKFDMEVPSVSLSVDQTKDEYYDPNFPRNLSSSNSIAISSPVSETIELNVGASSSLVSAQCIQEEVPKLKGGKSSFKVKLSSLFFSRNRKQNRQKLDPPPLAVSDDRTQPGITKAGDKEVLSQSANDIFSAESNLVSPTKISANAYSSSLVYDGSDWVTPYVKDGQFLEKSSAFGNFSQPCPPSGLEAPFIGDVNNRLLQTIENSIVGHQQALSRSSPIESVARSISKEFSYLDTASNPLRYSIVLSKADEEYEQYVFVEKLIASAGLDCKKSSVNFTGWHSLESPLNPMLLELHMNGEEAKFRKRGSNKRLLFDSINAALLNISQKETLASYPWSQACDRNKDDSLSGPLAEEVWGTIKSWFSGHSYVTGEFNYSSNSVDWLVKKEMTGGQWVESMWSEMYDFSKEVGVVLLEELVEEALSEL</sequence>
<organism evidence="5">
    <name type="scientific">Musa acuminata subsp. malaccensis</name>
    <name type="common">Wild banana</name>
    <name type="synonym">Musa malaccensis</name>
    <dbReference type="NCBI Taxonomy" id="214687"/>
    <lineage>
        <taxon>Eukaryota</taxon>
        <taxon>Viridiplantae</taxon>
        <taxon>Streptophyta</taxon>
        <taxon>Embryophyta</taxon>
        <taxon>Tracheophyta</taxon>
        <taxon>Spermatophyta</taxon>
        <taxon>Magnoliopsida</taxon>
        <taxon>Liliopsida</taxon>
        <taxon>Zingiberales</taxon>
        <taxon>Musaceae</taxon>
        <taxon>Musa</taxon>
    </lineage>
</organism>
<dbReference type="InterPro" id="IPR025486">
    <property type="entry name" value="DUF4378"/>
</dbReference>
<feature type="region of interest" description="Disordered" evidence="1">
    <location>
        <begin position="597"/>
        <end position="621"/>
    </location>
</feature>
<dbReference type="OrthoDB" id="759267at2759"/>
<dbReference type="EMBL" id="HG996466">
    <property type="protein sequence ID" value="CAG1858574.1"/>
    <property type="molecule type" value="Genomic_DNA"/>
</dbReference>
<protein>
    <submittedName>
        <fullName evidence="5">(wild Malaysian banana) hypothetical protein</fullName>
    </submittedName>
</protein>
<dbReference type="InterPro" id="IPR032795">
    <property type="entry name" value="DUF3741-assoc"/>
</dbReference>
<feature type="domain" description="DUF4378" evidence="3">
    <location>
        <begin position="764"/>
        <end position="927"/>
    </location>
</feature>
<evidence type="ECO:0000259" key="3">
    <source>
        <dbReference type="Pfam" id="PF14309"/>
    </source>
</evidence>
<dbReference type="AlphaFoldDB" id="A0A8D7AXT6"/>